<dbReference type="InterPro" id="IPR000719">
    <property type="entry name" value="Prot_kinase_dom"/>
</dbReference>
<comment type="catalytic activity">
    <reaction evidence="8">
        <text>L-seryl-[protein] + ATP = O-phospho-L-seryl-[protein] + ADP + H(+)</text>
        <dbReference type="Rhea" id="RHEA:17989"/>
        <dbReference type="Rhea" id="RHEA-COMP:9863"/>
        <dbReference type="Rhea" id="RHEA-COMP:11604"/>
        <dbReference type="ChEBI" id="CHEBI:15378"/>
        <dbReference type="ChEBI" id="CHEBI:29999"/>
        <dbReference type="ChEBI" id="CHEBI:30616"/>
        <dbReference type="ChEBI" id="CHEBI:83421"/>
        <dbReference type="ChEBI" id="CHEBI:456216"/>
        <dbReference type="EC" id="2.7.11.1"/>
    </reaction>
</comment>
<dbReference type="InterPro" id="IPR017441">
    <property type="entry name" value="Protein_kinase_ATP_BS"/>
</dbReference>
<dbReference type="GO" id="GO:0004674">
    <property type="term" value="F:protein serine/threonine kinase activity"/>
    <property type="evidence" value="ECO:0007669"/>
    <property type="project" value="UniProtKB-KW"/>
</dbReference>
<dbReference type="Proteomes" id="UP000076632">
    <property type="component" value="Unassembled WGS sequence"/>
</dbReference>
<feature type="domain" description="Protein kinase" evidence="12">
    <location>
        <begin position="28"/>
        <end position="328"/>
    </location>
</feature>
<comment type="similarity">
    <text evidence="10">Belongs to the protein kinase superfamily.</text>
</comment>
<keyword evidence="2 10" id="KW-0723">Serine/threonine-protein kinase</keyword>
<dbReference type="GO" id="GO:0005524">
    <property type="term" value="F:ATP binding"/>
    <property type="evidence" value="ECO:0007669"/>
    <property type="project" value="UniProtKB-UniRule"/>
</dbReference>
<dbReference type="OMA" id="LEDPWVQ"/>
<dbReference type="EMBL" id="KV407458">
    <property type="protein sequence ID" value="KZF22982.1"/>
    <property type="molecule type" value="Genomic_DNA"/>
</dbReference>
<dbReference type="PANTHER" id="PTHR43895">
    <property type="entry name" value="CALCIUM/CALMODULIN-DEPENDENT PROTEIN KINASE KINASE-RELATED"/>
    <property type="match status" value="1"/>
</dbReference>
<dbReference type="Pfam" id="PF00069">
    <property type="entry name" value="Pkinase"/>
    <property type="match status" value="1"/>
</dbReference>
<dbReference type="PANTHER" id="PTHR43895:SF32">
    <property type="entry name" value="SERINE_THREONINE-PROTEIN KINASE CHK1"/>
    <property type="match status" value="1"/>
</dbReference>
<reference evidence="13 14" key="1">
    <citation type="journal article" date="2016" name="Fungal Biol.">
        <title>The genome of Xylona heveae provides a window into fungal endophytism.</title>
        <authorList>
            <person name="Gazis R."/>
            <person name="Kuo A."/>
            <person name="Riley R."/>
            <person name="LaButti K."/>
            <person name="Lipzen A."/>
            <person name="Lin J."/>
            <person name="Amirebrahimi M."/>
            <person name="Hesse C.N."/>
            <person name="Spatafora J.W."/>
            <person name="Henrissat B."/>
            <person name="Hainaut M."/>
            <person name="Grigoriev I.V."/>
            <person name="Hibbett D.S."/>
        </authorList>
    </citation>
    <scope>NUCLEOTIDE SEQUENCE [LARGE SCALE GENOMIC DNA]</scope>
    <source>
        <strain evidence="13 14">TC161</strain>
    </source>
</reference>
<dbReference type="AlphaFoldDB" id="A0A165H4Q6"/>
<gene>
    <name evidence="13" type="ORF">L228DRAFT_210714</name>
</gene>
<dbReference type="STRING" id="1328760.A0A165H4Q6"/>
<comment type="catalytic activity">
    <reaction evidence="7">
        <text>L-threonyl-[protein] + ATP = O-phospho-L-threonyl-[protein] + ADP + H(+)</text>
        <dbReference type="Rhea" id="RHEA:46608"/>
        <dbReference type="Rhea" id="RHEA-COMP:11060"/>
        <dbReference type="Rhea" id="RHEA-COMP:11605"/>
        <dbReference type="ChEBI" id="CHEBI:15378"/>
        <dbReference type="ChEBI" id="CHEBI:30013"/>
        <dbReference type="ChEBI" id="CHEBI:30616"/>
        <dbReference type="ChEBI" id="CHEBI:61977"/>
        <dbReference type="ChEBI" id="CHEBI:456216"/>
        <dbReference type="EC" id="2.7.11.1"/>
    </reaction>
</comment>
<accession>A0A165H4Q6</accession>
<keyword evidence="6 9" id="KW-0067">ATP-binding</keyword>
<feature type="binding site" evidence="9">
    <location>
        <position position="59"/>
    </location>
    <ligand>
        <name>ATP</name>
        <dbReference type="ChEBI" id="CHEBI:30616"/>
    </ligand>
</feature>
<keyword evidence="14" id="KW-1185">Reference proteome</keyword>
<evidence type="ECO:0000256" key="1">
    <source>
        <dbReference type="ARBA" id="ARBA00012513"/>
    </source>
</evidence>
<dbReference type="EC" id="2.7.11.1" evidence="1"/>
<dbReference type="GO" id="GO:0007165">
    <property type="term" value="P:signal transduction"/>
    <property type="evidence" value="ECO:0007669"/>
    <property type="project" value="TreeGrafter"/>
</dbReference>
<evidence type="ECO:0000256" key="9">
    <source>
        <dbReference type="PROSITE-ProRule" id="PRU10141"/>
    </source>
</evidence>
<proteinExistence type="inferred from homology"/>
<evidence type="ECO:0000256" key="5">
    <source>
        <dbReference type="ARBA" id="ARBA00022777"/>
    </source>
</evidence>
<evidence type="ECO:0000259" key="12">
    <source>
        <dbReference type="PROSITE" id="PS50011"/>
    </source>
</evidence>
<dbReference type="InterPro" id="IPR011009">
    <property type="entry name" value="Kinase-like_dom_sf"/>
</dbReference>
<dbReference type="InterPro" id="IPR008271">
    <property type="entry name" value="Ser/Thr_kinase_AS"/>
</dbReference>
<organism evidence="13 14">
    <name type="scientific">Xylona heveae (strain CBS 132557 / TC161)</name>
    <dbReference type="NCBI Taxonomy" id="1328760"/>
    <lineage>
        <taxon>Eukaryota</taxon>
        <taxon>Fungi</taxon>
        <taxon>Dikarya</taxon>
        <taxon>Ascomycota</taxon>
        <taxon>Pezizomycotina</taxon>
        <taxon>Xylonomycetes</taxon>
        <taxon>Xylonales</taxon>
        <taxon>Xylonaceae</taxon>
        <taxon>Xylona</taxon>
    </lineage>
</organism>
<keyword evidence="5 13" id="KW-0418">Kinase</keyword>
<evidence type="ECO:0000256" key="4">
    <source>
        <dbReference type="ARBA" id="ARBA00022741"/>
    </source>
</evidence>
<evidence type="ECO:0000256" key="6">
    <source>
        <dbReference type="ARBA" id="ARBA00022840"/>
    </source>
</evidence>
<evidence type="ECO:0000256" key="11">
    <source>
        <dbReference type="SAM" id="MobiDB-lite"/>
    </source>
</evidence>
<evidence type="ECO:0000313" key="13">
    <source>
        <dbReference type="EMBL" id="KZF22982.1"/>
    </source>
</evidence>
<dbReference type="PROSITE" id="PS50011">
    <property type="entry name" value="PROTEIN_KINASE_DOM"/>
    <property type="match status" value="1"/>
</dbReference>
<evidence type="ECO:0000256" key="8">
    <source>
        <dbReference type="ARBA" id="ARBA00048679"/>
    </source>
</evidence>
<dbReference type="SMART" id="SM00220">
    <property type="entry name" value="S_TKc"/>
    <property type="match status" value="1"/>
</dbReference>
<feature type="compositionally biased region" description="Polar residues" evidence="11">
    <location>
        <begin position="351"/>
        <end position="369"/>
    </location>
</feature>
<evidence type="ECO:0000313" key="14">
    <source>
        <dbReference type="Proteomes" id="UP000076632"/>
    </source>
</evidence>
<dbReference type="SUPFAM" id="SSF56112">
    <property type="entry name" value="Protein kinase-like (PK-like)"/>
    <property type="match status" value="1"/>
</dbReference>
<evidence type="ECO:0000256" key="7">
    <source>
        <dbReference type="ARBA" id="ARBA00047899"/>
    </source>
</evidence>
<dbReference type="OrthoDB" id="4062651at2759"/>
<keyword evidence="3" id="KW-0808">Transferase</keyword>
<dbReference type="CDD" id="cd13994">
    <property type="entry name" value="STKc_HAL4_like"/>
    <property type="match status" value="1"/>
</dbReference>
<dbReference type="PROSITE" id="PS00108">
    <property type="entry name" value="PROTEIN_KINASE_ST"/>
    <property type="match status" value="1"/>
</dbReference>
<evidence type="ECO:0000256" key="10">
    <source>
        <dbReference type="RuleBase" id="RU000304"/>
    </source>
</evidence>
<dbReference type="PROSITE" id="PS00107">
    <property type="entry name" value="PROTEIN_KINASE_ATP"/>
    <property type="match status" value="1"/>
</dbReference>
<dbReference type="InParanoid" id="A0A165H4Q6"/>
<dbReference type="GeneID" id="28895000"/>
<dbReference type="Gene3D" id="1.10.510.10">
    <property type="entry name" value="Transferase(Phosphotransferase) domain 1"/>
    <property type="match status" value="1"/>
</dbReference>
<evidence type="ECO:0000256" key="2">
    <source>
        <dbReference type="ARBA" id="ARBA00022527"/>
    </source>
</evidence>
<sequence length="433" mass="47937">MSASLPDDFNVDTIELFKEFTSLSILPGKRGKTLGKGATATVKLMARKGSNSDEVYAVKEFRKRGQTEDEVEYEKKVKSEYSIAKSLHHPNIVETVRLCTHNGRWNHVMEYCSQGEIFSLIVKKYFKLEDHLCLFKQLMRGVDYLHSHGIAHRDIKLENLLMTDEGYLKITDFGVSEVFCGEHPGLRAAGGECGRNMKECRRCAPGVCGSLPYIAPEVLAKEGDYDPRALDVWSCAIVFLTMNYSGSPWRAAKTTEPYYQKFLSGWEAWLKTHPEGIITDDPNGGHPKCGPVFLNLPSPAIRRLLLRMMHPDPEKRISIHDALSDRWVKTIECCSPEACEDDVVDANGTIPTVNGTRQGSTTSIPSSVPGNTAAGNGNGTGSVPIVDAAAKHSCKVARSKKVPVIKKHNHLPPAKKKVPEKLQYSFDLGDGYS</sequence>
<feature type="region of interest" description="Disordered" evidence="11">
    <location>
        <begin position="351"/>
        <end position="379"/>
    </location>
</feature>
<evidence type="ECO:0000256" key="3">
    <source>
        <dbReference type="ARBA" id="ARBA00022679"/>
    </source>
</evidence>
<keyword evidence="4 9" id="KW-0547">Nucleotide-binding</keyword>
<name>A0A165H4Q6_XYLHT</name>
<dbReference type="FunCoup" id="A0A165H4Q6">
    <property type="interactions" value="207"/>
</dbReference>
<protein>
    <recommendedName>
        <fullName evidence="1">non-specific serine/threonine protein kinase</fullName>
        <ecNumber evidence="1">2.7.11.1</ecNumber>
    </recommendedName>
</protein>
<dbReference type="RefSeq" id="XP_018188537.1">
    <property type="nucleotide sequence ID" value="XM_018329863.1"/>
</dbReference>